<dbReference type="GO" id="GO:0016114">
    <property type="term" value="P:terpenoid biosynthetic process"/>
    <property type="evidence" value="ECO:0007669"/>
    <property type="project" value="UniProtKB-ARBA"/>
</dbReference>
<dbReference type="GO" id="GO:0004337">
    <property type="term" value="F:(2E,6E)-farnesyl diphosphate synthase activity"/>
    <property type="evidence" value="ECO:0007669"/>
    <property type="project" value="UniProtKB-EC"/>
</dbReference>
<dbReference type="InterPro" id="IPR053378">
    <property type="entry name" value="Prenyl_diphosphate_synthase"/>
</dbReference>
<dbReference type="PANTHER" id="PTHR43281:SF1">
    <property type="entry name" value="FARNESYL DIPHOSPHATE SYNTHASE"/>
    <property type="match status" value="1"/>
</dbReference>
<sequence length="295" mass="32476">MNNRMQDFQNNMLPKFEQNTAAFLNNLSAEKTLKDAMAYSVEIGGKRIRPLIIMAICSFYNRPIDNDVLAVAGSLELLHTYSLIHDDLPEMDNDDLRRGKATNHKVFGQAEAVLAGDGLLTLAFDWITRTGLNSKSKIDLIAALAEAAGPEGMVSGQVADIEGERKTLNLEQLKKVHERKTGALLKYACQAGGILSEAKDNELDLLVNFGASFGLAFQIYDDILDVVSTTKEMGKAVHKDEIENKNTYPGILGLDGAYQSLEQSIEEANKILVKLNADESILADFLEYFKGKDSK</sequence>
<dbReference type="Gene3D" id="1.10.600.10">
    <property type="entry name" value="Farnesyl Diphosphate Synthase"/>
    <property type="match status" value="1"/>
</dbReference>
<comment type="cofactor">
    <cofactor evidence="1">
        <name>Mg(2+)</name>
        <dbReference type="ChEBI" id="CHEBI:18420"/>
    </cofactor>
</comment>
<proteinExistence type="inferred from homology"/>
<evidence type="ECO:0000256" key="1">
    <source>
        <dbReference type="ARBA" id="ARBA00001946"/>
    </source>
</evidence>
<reference evidence="13 14" key="1">
    <citation type="submission" date="2016-11" db="EMBL/GenBank/DDBJ databases">
        <title>Interaction between Lactobacillus species and yeast in water kefir.</title>
        <authorList>
            <person name="Behr J."/>
            <person name="Xu D."/>
            <person name="Vogel R.F."/>
        </authorList>
    </citation>
    <scope>NUCLEOTIDE SEQUENCE [LARGE SCALE GENOMIC DNA]</scope>
    <source>
        <strain evidence="13 14">TMW 1.1822</strain>
    </source>
</reference>
<comment type="similarity">
    <text evidence="2 12">Belongs to the FPP/GGPP synthase family.</text>
</comment>
<accession>A0A3Q8CXN4</accession>
<name>A0A3Q8CXN4_9LACO</name>
<dbReference type="InterPro" id="IPR008949">
    <property type="entry name" value="Isoprenoid_synthase_dom_sf"/>
</dbReference>
<evidence type="ECO:0000256" key="11">
    <source>
        <dbReference type="ARBA" id="ARBA00049399"/>
    </source>
</evidence>
<evidence type="ECO:0000256" key="8">
    <source>
        <dbReference type="ARBA" id="ARBA00023229"/>
    </source>
</evidence>
<evidence type="ECO:0000256" key="6">
    <source>
        <dbReference type="ARBA" id="ARBA00022723"/>
    </source>
</evidence>
<dbReference type="InterPro" id="IPR033749">
    <property type="entry name" value="Polyprenyl_synt_CS"/>
</dbReference>
<dbReference type="Proteomes" id="UP000314960">
    <property type="component" value="Chromosome"/>
</dbReference>
<organism evidence="13 14">
    <name type="scientific">Liquorilactobacillus hordei</name>
    <dbReference type="NCBI Taxonomy" id="468911"/>
    <lineage>
        <taxon>Bacteria</taxon>
        <taxon>Bacillati</taxon>
        <taxon>Bacillota</taxon>
        <taxon>Bacilli</taxon>
        <taxon>Lactobacillales</taxon>
        <taxon>Lactobacillaceae</taxon>
        <taxon>Liquorilactobacillus</taxon>
    </lineage>
</organism>
<dbReference type="Pfam" id="PF00348">
    <property type="entry name" value="polyprenyl_synt"/>
    <property type="match status" value="1"/>
</dbReference>
<dbReference type="AlphaFoldDB" id="A0A3Q8CXN4"/>
<dbReference type="SFLD" id="SFLDG01017">
    <property type="entry name" value="Polyprenyl_Transferase_Like"/>
    <property type="match status" value="1"/>
</dbReference>
<dbReference type="SUPFAM" id="SSF48576">
    <property type="entry name" value="Terpenoid synthases"/>
    <property type="match status" value="1"/>
</dbReference>
<keyword evidence="6" id="KW-0479">Metal-binding</keyword>
<dbReference type="CDD" id="cd00685">
    <property type="entry name" value="Trans_IPPS_HT"/>
    <property type="match status" value="1"/>
</dbReference>
<keyword evidence="5 12" id="KW-0808">Transferase</keyword>
<dbReference type="PROSITE" id="PS00444">
    <property type="entry name" value="POLYPRENYL_SYNTHASE_2"/>
    <property type="match status" value="1"/>
</dbReference>
<evidence type="ECO:0000256" key="7">
    <source>
        <dbReference type="ARBA" id="ARBA00022842"/>
    </source>
</evidence>
<evidence type="ECO:0000256" key="5">
    <source>
        <dbReference type="ARBA" id="ARBA00022679"/>
    </source>
</evidence>
<dbReference type="GO" id="GO:0046872">
    <property type="term" value="F:metal ion binding"/>
    <property type="evidence" value="ECO:0007669"/>
    <property type="project" value="UniProtKB-KW"/>
</dbReference>
<dbReference type="PROSITE" id="PS00723">
    <property type="entry name" value="POLYPRENYL_SYNTHASE_1"/>
    <property type="match status" value="1"/>
</dbReference>
<keyword evidence="8" id="KW-0414">Isoprene biosynthesis</keyword>
<dbReference type="FunFam" id="1.10.600.10:FF:000001">
    <property type="entry name" value="Geranylgeranyl diphosphate synthase"/>
    <property type="match status" value="1"/>
</dbReference>
<evidence type="ECO:0000256" key="3">
    <source>
        <dbReference type="ARBA" id="ARBA00012439"/>
    </source>
</evidence>
<evidence type="ECO:0000313" key="14">
    <source>
        <dbReference type="Proteomes" id="UP000314960"/>
    </source>
</evidence>
<evidence type="ECO:0000256" key="4">
    <source>
        <dbReference type="ARBA" id="ARBA00015100"/>
    </source>
</evidence>
<dbReference type="NCBIfam" id="NF045485">
    <property type="entry name" value="FPPsyn"/>
    <property type="match status" value="1"/>
</dbReference>
<evidence type="ECO:0000256" key="12">
    <source>
        <dbReference type="RuleBase" id="RU004466"/>
    </source>
</evidence>
<gene>
    <name evidence="13" type="ORF">BSQ49_06815</name>
</gene>
<evidence type="ECO:0000256" key="10">
    <source>
        <dbReference type="ARBA" id="ARBA00032873"/>
    </source>
</evidence>
<dbReference type="GO" id="GO:0005737">
    <property type="term" value="C:cytoplasm"/>
    <property type="evidence" value="ECO:0007669"/>
    <property type="project" value="UniProtKB-ARBA"/>
</dbReference>
<evidence type="ECO:0000313" key="13">
    <source>
        <dbReference type="EMBL" id="AUJ29930.1"/>
    </source>
</evidence>
<dbReference type="InterPro" id="IPR000092">
    <property type="entry name" value="Polyprenyl_synt"/>
</dbReference>
<dbReference type="RefSeq" id="WP_141053737.1">
    <property type="nucleotide sequence ID" value="NZ_CP018176.1"/>
</dbReference>
<dbReference type="KEGG" id="lhw:BSQ49_06815"/>
<comment type="catalytic activity">
    <reaction evidence="11">
        <text>isopentenyl diphosphate + (2E)-geranyl diphosphate = (2E,6E)-farnesyl diphosphate + diphosphate</text>
        <dbReference type="Rhea" id="RHEA:19361"/>
        <dbReference type="ChEBI" id="CHEBI:33019"/>
        <dbReference type="ChEBI" id="CHEBI:58057"/>
        <dbReference type="ChEBI" id="CHEBI:128769"/>
        <dbReference type="ChEBI" id="CHEBI:175763"/>
        <dbReference type="EC" id="2.5.1.10"/>
    </reaction>
</comment>
<dbReference type="SFLD" id="SFLDS00005">
    <property type="entry name" value="Isoprenoid_Synthase_Type_I"/>
    <property type="match status" value="1"/>
</dbReference>
<keyword evidence="7" id="KW-0460">Magnesium</keyword>
<dbReference type="PANTHER" id="PTHR43281">
    <property type="entry name" value="FARNESYL DIPHOSPHATE SYNTHASE"/>
    <property type="match status" value="1"/>
</dbReference>
<dbReference type="EC" id="2.5.1.10" evidence="3"/>
<dbReference type="EMBL" id="CP018176">
    <property type="protein sequence ID" value="AUJ29930.1"/>
    <property type="molecule type" value="Genomic_DNA"/>
</dbReference>
<evidence type="ECO:0000256" key="9">
    <source>
        <dbReference type="ARBA" id="ARBA00032380"/>
    </source>
</evidence>
<evidence type="ECO:0000256" key="2">
    <source>
        <dbReference type="ARBA" id="ARBA00006706"/>
    </source>
</evidence>
<protein>
    <recommendedName>
        <fullName evidence="4">Farnesyl diphosphate synthase</fullName>
        <ecNumber evidence="3">2.5.1.10</ecNumber>
    </recommendedName>
    <alternativeName>
        <fullName evidence="10">(2E,6E)-farnesyl diphosphate synthase</fullName>
    </alternativeName>
    <alternativeName>
        <fullName evidence="9">Geranyltranstransferase</fullName>
    </alternativeName>
</protein>